<proteinExistence type="inferred from homology"/>
<dbReference type="Gene3D" id="3.40.50.620">
    <property type="entry name" value="HUPs"/>
    <property type="match status" value="1"/>
</dbReference>
<protein>
    <submittedName>
        <fullName evidence="3">Universal stress protein</fullName>
    </submittedName>
</protein>
<evidence type="ECO:0000256" key="1">
    <source>
        <dbReference type="ARBA" id="ARBA00008791"/>
    </source>
</evidence>
<feature type="domain" description="UspA" evidence="2">
    <location>
        <begin position="10"/>
        <end position="146"/>
    </location>
</feature>
<accession>A0ABW1FV51</accession>
<keyword evidence="4" id="KW-1185">Reference proteome</keyword>
<sequence length="150" mass="15672">MAKPAKQQTSRIVVGVDGSASAQDALRWALAQARLSGATVDAVASWEQPIAYGVGYYVPLPEGELAAVTAKMLAERVQQAQDDALPVEVHQQVVEGHPARVLIEAARGADLLVLGSRGHGGFAGALLGSVGQHCAQHAPCPVVIVRHEEK</sequence>
<comment type="caution">
    <text evidence="3">The sequence shown here is derived from an EMBL/GenBank/DDBJ whole genome shotgun (WGS) entry which is preliminary data.</text>
</comment>
<dbReference type="InterPro" id="IPR014729">
    <property type="entry name" value="Rossmann-like_a/b/a_fold"/>
</dbReference>
<dbReference type="EMBL" id="JBHSQJ010000005">
    <property type="protein sequence ID" value="MFC5905868.1"/>
    <property type="molecule type" value="Genomic_DNA"/>
</dbReference>
<gene>
    <name evidence="3" type="ORF">ACFP3V_01360</name>
</gene>
<reference evidence="4" key="1">
    <citation type="journal article" date="2019" name="Int. J. Syst. Evol. Microbiol.">
        <title>The Global Catalogue of Microorganisms (GCM) 10K type strain sequencing project: providing services to taxonomists for standard genome sequencing and annotation.</title>
        <authorList>
            <consortium name="The Broad Institute Genomics Platform"/>
            <consortium name="The Broad Institute Genome Sequencing Center for Infectious Disease"/>
            <person name="Wu L."/>
            <person name="Ma J."/>
        </authorList>
    </citation>
    <scope>NUCLEOTIDE SEQUENCE [LARGE SCALE GENOMIC DNA]</scope>
    <source>
        <strain evidence="4">JCM 4816</strain>
    </source>
</reference>
<dbReference type="Pfam" id="PF00582">
    <property type="entry name" value="Usp"/>
    <property type="match status" value="1"/>
</dbReference>
<dbReference type="RefSeq" id="WP_380578721.1">
    <property type="nucleotide sequence ID" value="NZ_JBHSQJ010000005.1"/>
</dbReference>
<dbReference type="PANTHER" id="PTHR46553">
    <property type="entry name" value="ADENINE NUCLEOTIDE ALPHA HYDROLASES-LIKE SUPERFAMILY PROTEIN"/>
    <property type="match status" value="1"/>
</dbReference>
<comment type="similarity">
    <text evidence="1">Belongs to the universal stress protein A family.</text>
</comment>
<name>A0ABW1FV51_9ACTN</name>
<dbReference type="InterPro" id="IPR006016">
    <property type="entry name" value="UspA"/>
</dbReference>
<organism evidence="3 4">
    <name type="scientific">Streptacidiphilus monticola</name>
    <dbReference type="NCBI Taxonomy" id="2161674"/>
    <lineage>
        <taxon>Bacteria</taxon>
        <taxon>Bacillati</taxon>
        <taxon>Actinomycetota</taxon>
        <taxon>Actinomycetes</taxon>
        <taxon>Kitasatosporales</taxon>
        <taxon>Streptomycetaceae</taxon>
        <taxon>Streptacidiphilus</taxon>
    </lineage>
</organism>
<dbReference type="PANTHER" id="PTHR46553:SF3">
    <property type="entry name" value="ADENINE NUCLEOTIDE ALPHA HYDROLASES-LIKE SUPERFAMILY PROTEIN"/>
    <property type="match status" value="1"/>
</dbReference>
<dbReference type="Proteomes" id="UP001596174">
    <property type="component" value="Unassembled WGS sequence"/>
</dbReference>
<evidence type="ECO:0000259" key="2">
    <source>
        <dbReference type="Pfam" id="PF00582"/>
    </source>
</evidence>
<evidence type="ECO:0000313" key="3">
    <source>
        <dbReference type="EMBL" id="MFC5905868.1"/>
    </source>
</evidence>
<evidence type="ECO:0000313" key="4">
    <source>
        <dbReference type="Proteomes" id="UP001596174"/>
    </source>
</evidence>
<dbReference type="SUPFAM" id="SSF52402">
    <property type="entry name" value="Adenine nucleotide alpha hydrolases-like"/>
    <property type="match status" value="1"/>
</dbReference>
<dbReference type="InterPro" id="IPR006015">
    <property type="entry name" value="Universal_stress_UspA"/>
</dbReference>
<dbReference type="PRINTS" id="PR01438">
    <property type="entry name" value="UNVRSLSTRESS"/>
</dbReference>